<dbReference type="Proteomes" id="UP001175271">
    <property type="component" value="Unassembled WGS sequence"/>
</dbReference>
<dbReference type="PANTHER" id="PTHR23128:SF132">
    <property type="entry name" value="SERPENTINE RECEPTOR, CLASS E (EPSILON)-RELATED"/>
    <property type="match status" value="1"/>
</dbReference>
<feature type="transmembrane region" description="Helical" evidence="7">
    <location>
        <begin position="281"/>
        <end position="303"/>
    </location>
</feature>
<feature type="coiled-coil region" evidence="6">
    <location>
        <begin position="320"/>
        <end position="347"/>
    </location>
</feature>
<dbReference type="Pfam" id="PF03125">
    <property type="entry name" value="Sre"/>
    <property type="match status" value="1"/>
</dbReference>
<dbReference type="SUPFAM" id="SSF81321">
    <property type="entry name" value="Family A G protein-coupled receptor-like"/>
    <property type="match status" value="1"/>
</dbReference>
<feature type="transmembrane region" description="Helical" evidence="7">
    <location>
        <begin position="44"/>
        <end position="65"/>
    </location>
</feature>
<dbReference type="GO" id="GO:0007606">
    <property type="term" value="P:sensory perception of chemical stimulus"/>
    <property type="evidence" value="ECO:0007669"/>
    <property type="project" value="InterPro"/>
</dbReference>
<keyword evidence="4 7" id="KW-1133">Transmembrane helix</keyword>
<organism evidence="8 9">
    <name type="scientific">Steinernema hermaphroditum</name>
    <dbReference type="NCBI Taxonomy" id="289476"/>
    <lineage>
        <taxon>Eukaryota</taxon>
        <taxon>Metazoa</taxon>
        <taxon>Ecdysozoa</taxon>
        <taxon>Nematoda</taxon>
        <taxon>Chromadorea</taxon>
        <taxon>Rhabditida</taxon>
        <taxon>Tylenchina</taxon>
        <taxon>Panagrolaimomorpha</taxon>
        <taxon>Strongyloidoidea</taxon>
        <taxon>Steinernematidae</taxon>
        <taxon>Steinernema</taxon>
    </lineage>
</organism>
<dbReference type="AlphaFoldDB" id="A0AA39HES8"/>
<proteinExistence type="inferred from homology"/>
<dbReference type="EMBL" id="JAUCMV010000004">
    <property type="protein sequence ID" value="KAK0403389.1"/>
    <property type="molecule type" value="Genomic_DNA"/>
</dbReference>
<evidence type="ECO:0000256" key="6">
    <source>
        <dbReference type="SAM" id="Coils"/>
    </source>
</evidence>
<keyword evidence="5 7" id="KW-0472">Membrane</keyword>
<feature type="transmembrane region" description="Helical" evidence="7">
    <location>
        <begin position="247"/>
        <end position="269"/>
    </location>
</feature>
<evidence type="ECO:0000313" key="8">
    <source>
        <dbReference type="EMBL" id="KAK0403389.1"/>
    </source>
</evidence>
<dbReference type="Pfam" id="PF10292">
    <property type="entry name" value="7TM_GPCR_Srab"/>
    <property type="match status" value="1"/>
</dbReference>
<keyword evidence="9" id="KW-1185">Reference proteome</keyword>
<protein>
    <submittedName>
        <fullName evidence="8">Uncharacterized protein</fullName>
    </submittedName>
</protein>
<comment type="similarity">
    <text evidence="2">Belongs to the nematode receptor-like protein sre family.</text>
</comment>
<dbReference type="Gene3D" id="1.20.1070.10">
    <property type="entry name" value="Rhodopsin 7-helix transmembrane proteins"/>
    <property type="match status" value="1"/>
</dbReference>
<evidence type="ECO:0000256" key="1">
    <source>
        <dbReference type="ARBA" id="ARBA00004141"/>
    </source>
</evidence>
<evidence type="ECO:0000256" key="7">
    <source>
        <dbReference type="SAM" id="Phobius"/>
    </source>
</evidence>
<dbReference type="GO" id="GO:0016020">
    <property type="term" value="C:membrane"/>
    <property type="evidence" value="ECO:0007669"/>
    <property type="project" value="UniProtKB-SubCell"/>
</dbReference>
<feature type="transmembrane region" description="Helical" evidence="7">
    <location>
        <begin position="194"/>
        <end position="215"/>
    </location>
</feature>
<sequence length="357" mass="41684">MDGERNQPAIEYTELALDFVAPVINAYFLSLLKRPFFHMNLRIMLANFSISLMALTITRIFLFLLPKIIELRLDNSFWLHVVHNATMFIIMNATIWMALERLLATVLAGKYEKMRLWIWVLVICAFVWILNLAFAFYIQYSLRCLMEYAEAVKAMEVAAGRKMDKTEAFLEMMKLKLSLTECVKDELESDGTGVLGLLILVVFVNFLGAVIFVVIRQYNKQRWRKDMERKLSHRYQIMENIRTSKQLLKVVIADFFITFYFALVIYYQVKRQNGDTLSSVLGASFDFVAAVTAILLPVLFITTHPKMRQVVRKQLLRRRRRVVVQQVEQASARKQQAEQAAKKETDVYFTQLQSSWK</sequence>
<evidence type="ECO:0000256" key="3">
    <source>
        <dbReference type="ARBA" id="ARBA00022692"/>
    </source>
</evidence>
<dbReference type="InterPro" id="IPR004151">
    <property type="entry name" value="7TM_GPCR_serpentine_rcpt_Sre"/>
</dbReference>
<gene>
    <name evidence="8" type="ORF">QR680_016890</name>
</gene>
<evidence type="ECO:0000256" key="4">
    <source>
        <dbReference type="ARBA" id="ARBA00022989"/>
    </source>
</evidence>
<feature type="transmembrane region" description="Helical" evidence="7">
    <location>
        <begin position="116"/>
        <end position="138"/>
    </location>
</feature>
<name>A0AA39HES8_9BILA</name>
<evidence type="ECO:0000256" key="5">
    <source>
        <dbReference type="ARBA" id="ARBA00023136"/>
    </source>
</evidence>
<evidence type="ECO:0000256" key="2">
    <source>
        <dbReference type="ARBA" id="ARBA00006803"/>
    </source>
</evidence>
<keyword evidence="3 7" id="KW-0812">Transmembrane</keyword>
<feature type="transmembrane region" description="Helical" evidence="7">
    <location>
        <begin position="12"/>
        <end position="32"/>
    </location>
</feature>
<feature type="transmembrane region" description="Helical" evidence="7">
    <location>
        <begin position="85"/>
        <end position="104"/>
    </location>
</feature>
<dbReference type="InterPro" id="IPR019408">
    <property type="entry name" value="7TM_GPCR_serpentine_rcpt_Srab"/>
</dbReference>
<keyword evidence="6" id="KW-0175">Coiled coil</keyword>
<dbReference type="PANTHER" id="PTHR23128">
    <property type="entry name" value="SERPENTINE RECEPTOR, CLASS E (EPSILON)-RELATED"/>
    <property type="match status" value="1"/>
</dbReference>
<reference evidence="8" key="1">
    <citation type="submission" date="2023-06" db="EMBL/GenBank/DDBJ databases">
        <title>Genomic analysis of the entomopathogenic nematode Steinernema hermaphroditum.</title>
        <authorList>
            <person name="Schwarz E.M."/>
            <person name="Heppert J.K."/>
            <person name="Baniya A."/>
            <person name="Schwartz H.T."/>
            <person name="Tan C.-H."/>
            <person name="Antoshechkin I."/>
            <person name="Sternberg P.W."/>
            <person name="Goodrich-Blair H."/>
            <person name="Dillman A.R."/>
        </authorList>
    </citation>
    <scope>NUCLEOTIDE SEQUENCE</scope>
    <source>
        <strain evidence="8">PS9179</strain>
        <tissue evidence="8">Whole animal</tissue>
    </source>
</reference>
<evidence type="ECO:0000313" key="9">
    <source>
        <dbReference type="Proteomes" id="UP001175271"/>
    </source>
</evidence>
<accession>A0AA39HES8</accession>
<comment type="caution">
    <text evidence="8">The sequence shown here is derived from an EMBL/GenBank/DDBJ whole genome shotgun (WGS) entry which is preliminary data.</text>
</comment>
<comment type="subcellular location">
    <subcellularLocation>
        <location evidence="1">Membrane</location>
        <topology evidence="1">Multi-pass membrane protein</topology>
    </subcellularLocation>
</comment>